<evidence type="ECO:0000313" key="12">
    <source>
        <dbReference type="Ensembl" id="ENSECRP00000028293.1"/>
    </source>
</evidence>
<keyword evidence="3" id="KW-0677">Repeat</keyword>
<evidence type="ECO:0000256" key="5">
    <source>
        <dbReference type="ARBA" id="ARBA00022833"/>
    </source>
</evidence>
<feature type="domain" description="C2H2-type" evidence="11">
    <location>
        <begin position="260"/>
        <end position="287"/>
    </location>
</feature>
<evidence type="ECO:0000259" key="11">
    <source>
        <dbReference type="PROSITE" id="PS50157"/>
    </source>
</evidence>
<dbReference type="AlphaFoldDB" id="A0A8C4TES5"/>
<dbReference type="GO" id="GO:0003677">
    <property type="term" value="F:DNA binding"/>
    <property type="evidence" value="ECO:0007669"/>
    <property type="project" value="UniProtKB-KW"/>
</dbReference>
<dbReference type="GO" id="GO:0005634">
    <property type="term" value="C:nucleus"/>
    <property type="evidence" value="ECO:0007669"/>
    <property type="project" value="UniProtKB-SubCell"/>
</dbReference>
<dbReference type="FunFam" id="3.30.160.60:FF:000690">
    <property type="entry name" value="Zinc finger protein 354C"/>
    <property type="match status" value="1"/>
</dbReference>
<name>A0A8C4TES5_ERPCA</name>
<keyword evidence="9" id="KW-0539">Nucleus</keyword>
<protein>
    <submittedName>
        <fullName evidence="12">Zinc finger protein 501-like</fullName>
    </submittedName>
</protein>
<evidence type="ECO:0000256" key="1">
    <source>
        <dbReference type="ARBA" id="ARBA00004123"/>
    </source>
</evidence>
<feature type="domain" description="C2H2-type" evidence="11">
    <location>
        <begin position="286"/>
        <end position="313"/>
    </location>
</feature>
<evidence type="ECO:0000313" key="13">
    <source>
        <dbReference type="Proteomes" id="UP000694620"/>
    </source>
</evidence>
<keyword evidence="6" id="KW-0805">Transcription regulation</keyword>
<dbReference type="Pfam" id="PF13912">
    <property type="entry name" value="zf-C2H2_6"/>
    <property type="match status" value="1"/>
</dbReference>
<keyword evidence="2" id="KW-0479">Metal-binding</keyword>
<keyword evidence="7" id="KW-0238">DNA-binding</keyword>
<reference evidence="12" key="1">
    <citation type="submission" date="2025-08" db="UniProtKB">
        <authorList>
            <consortium name="Ensembl"/>
        </authorList>
    </citation>
    <scope>IDENTIFICATION</scope>
</reference>
<dbReference type="GeneID" id="114644870"/>
<evidence type="ECO:0000256" key="4">
    <source>
        <dbReference type="ARBA" id="ARBA00022771"/>
    </source>
</evidence>
<evidence type="ECO:0000256" key="10">
    <source>
        <dbReference type="PROSITE-ProRule" id="PRU00042"/>
    </source>
</evidence>
<dbReference type="Gene3D" id="3.30.160.60">
    <property type="entry name" value="Classic Zinc Finger"/>
    <property type="match status" value="7"/>
</dbReference>
<evidence type="ECO:0000256" key="3">
    <source>
        <dbReference type="ARBA" id="ARBA00022737"/>
    </source>
</evidence>
<dbReference type="Pfam" id="PF00096">
    <property type="entry name" value="zf-C2H2"/>
    <property type="match status" value="6"/>
</dbReference>
<dbReference type="GO" id="GO:0008270">
    <property type="term" value="F:zinc ion binding"/>
    <property type="evidence" value="ECO:0007669"/>
    <property type="project" value="UniProtKB-KW"/>
</dbReference>
<dbReference type="Ensembl" id="ENSECRT00000028885.1">
    <property type="protein sequence ID" value="ENSECRP00000028293.1"/>
    <property type="gene ID" value="ENSECRG00000019148.1"/>
</dbReference>
<dbReference type="Proteomes" id="UP000694620">
    <property type="component" value="Unassembled WGS sequence"/>
</dbReference>
<sequence length="393" mass="44698">MTSFHIKEDASPIIAKESNIVSSVCVKKDLMKSNSDCIKYEPYSLKCAQIKEEPPEVESVDLNRGTESGDVARDISELGFIHVVESVSHQEIASLKQEISSQERTVDQIAERKWISMQKYTCVEDDTPKFSPVEEIVIVKEPAVQHPAGYLTDHQLFVRPKDEQQGESQGTFEILHECAECGKRFSQLENPKSQDLLCTGDPPYNCPECGDSFSRLGNLKSHLRIHTGEQQVHCVECRKTVRKSVNIELYQQFVVRETPYQCGECGQKFSTTASLKFHQRVHRRETLCTECGKSFSRTQHLQNHRRIHTGETPYHCNECGKSFNQAVALKRHQRIHTGETPYHCTECGKKFVHRGALNMHSQRVHGGKTLYHCNDCGEGFTYSSQLKVHVCNV</sequence>
<dbReference type="PROSITE" id="PS50157">
    <property type="entry name" value="ZINC_FINGER_C2H2_2"/>
    <property type="match status" value="6"/>
</dbReference>
<feature type="domain" description="C2H2-type" evidence="11">
    <location>
        <begin position="342"/>
        <end position="370"/>
    </location>
</feature>
<reference evidence="12" key="2">
    <citation type="submission" date="2025-09" db="UniProtKB">
        <authorList>
            <consortium name="Ensembl"/>
        </authorList>
    </citation>
    <scope>IDENTIFICATION</scope>
</reference>
<dbReference type="InterPro" id="IPR036236">
    <property type="entry name" value="Znf_C2H2_sf"/>
</dbReference>
<gene>
    <name evidence="12" type="primary">LOC114644870</name>
</gene>
<dbReference type="PANTHER" id="PTHR23234:SF10">
    <property type="entry name" value="RIKEN CDNA 6720489N17 GENE-RELATED"/>
    <property type="match status" value="1"/>
</dbReference>
<feature type="domain" description="C2H2-type" evidence="11">
    <location>
        <begin position="371"/>
        <end position="393"/>
    </location>
</feature>
<evidence type="ECO:0000256" key="2">
    <source>
        <dbReference type="ARBA" id="ARBA00022723"/>
    </source>
</evidence>
<dbReference type="FunFam" id="3.30.160.60:FF:002343">
    <property type="entry name" value="Zinc finger protein 33A"/>
    <property type="match status" value="1"/>
</dbReference>
<evidence type="ECO:0000256" key="7">
    <source>
        <dbReference type="ARBA" id="ARBA00023125"/>
    </source>
</evidence>
<dbReference type="OrthoDB" id="8117402at2759"/>
<dbReference type="GeneTree" id="ENSGT01150000286939"/>
<feature type="domain" description="C2H2-type" evidence="11">
    <location>
        <begin position="204"/>
        <end position="231"/>
    </location>
</feature>
<keyword evidence="8" id="KW-0804">Transcription</keyword>
<dbReference type="SUPFAM" id="SSF57667">
    <property type="entry name" value="beta-beta-alpha zinc fingers"/>
    <property type="match status" value="4"/>
</dbReference>
<dbReference type="FunFam" id="3.30.160.60:FF:000030">
    <property type="entry name" value="Zinc finger protein 628"/>
    <property type="match status" value="1"/>
</dbReference>
<dbReference type="PANTHER" id="PTHR23234">
    <property type="entry name" value="ZNF44 PROTEIN"/>
    <property type="match status" value="1"/>
</dbReference>
<dbReference type="InterPro" id="IPR013087">
    <property type="entry name" value="Znf_C2H2_type"/>
</dbReference>
<dbReference type="FunFam" id="3.30.160.60:FF:000939">
    <property type="entry name" value="zinc finger protein 8 isoform X1"/>
    <property type="match status" value="1"/>
</dbReference>
<dbReference type="PROSITE" id="PS00028">
    <property type="entry name" value="ZINC_FINGER_C2H2_1"/>
    <property type="match status" value="5"/>
</dbReference>
<keyword evidence="13" id="KW-1185">Reference proteome</keyword>
<comment type="subcellular location">
    <subcellularLocation>
        <location evidence="1">Nucleus</location>
    </subcellularLocation>
</comment>
<evidence type="ECO:0000256" key="6">
    <source>
        <dbReference type="ARBA" id="ARBA00023015"/>
    </source>
</evidence>
<organism evidence="12 13">
    <name type="scientific">Erpetoichthys calabaricus</name>
    <name type="common">Rope fish</name>
    <name type="synonym">Calamoichthys calabaricus</name>
    <dbReference type="NCBI Taxonomy" id="27687"/>
    <lineage>
        <taxon>Eukaryota</taxon>
        <taxon>Metazoa</taxon>
        <taxon>Chordata</taxon>
        <taxon>Craniata</taxon>
        <taxon>Vertebrata</taxon>
        <taxon>Euteleostomi</taxon>
        <taxon>Actinopterygii</taxon>
        <taxon>Polypteriformes</taxon>
        <taxon>Polypteridae</taxon>
        <taxon>Erpetoichthys</taxon>
    </lineage>
</organism>
<proteinExistence type="predicted"/>
<dbReference type="InterPro" id="IPR050758">
    <property type="entry name" value="Znf_C2H2-type"/>
</dbReference>
<feature type="domain" description="C2H2-type" evidence="11">
    <location>
        <begin position="314"/>
        <end position="341"/>
    </location>
</feature>
<evidence type="ECO:0000256" key="9">
    <source>
        <dbReference type="ARBA" id="ARBA00023242"/>
    </source>
</evidence>
<evidence type="ECO:0000256" key="8">
    <source>
        <dbReference type="ARBA" id="ARBA00023163"/>
    </source>
</evidence>
<keyword evidence="5" id="KW-0862">Zinc</keyword>
<dbReference type="FunFam" id="3.30.160.60:FF:000710">
    <property type="entry name" value="Zinc finger protein 768"/>
    <property type="match status" value="1"/>
</dbReference>
<dbReference type="SMART" id="SM00355">
    <property type="entry name" value="ZnF_C2H2"/>
    <property type="match status" value="6"/>
</dbReference>
<dbReference type="RefSeq" id="XP_028648686.1">
    <property type="nucleotide sequence ID" value="XM_028792853.2"/>
</dbReference>
<keyword evidence="4 10" id="KW-0863">Zinc-finger</keyword>
<accession>A0A8C4TES5</accession>